<gene>
    <name evidence="1" type="primary">Nfu_g_1_017377</name>
</gene>
<dbReference type="EMBL" id="HADX01013665">
    <property type="protein sequence ID" value="SBP35897.1"/>
    <property type="molecule type" value="Transcribed_RNA"/>
</dbReference>
<feature type="non-terminal residue" evidence="1">
    <location>
        <position position="53"/>
    </location>
</feature>
<name>A0A1A7X992_9TELE</name>
<evidence type="ECO:0000313" key="1">
    <source>
        <dbReference type="EMBL" id="SBP14677.1"/>
    </source>
</evidence>
<dbReference type="AlphaFoldDB" id="A0A1A7X992"/>
<proteinExistence type="predicted"/>
<reference evidence="1" key="1">
    <citation type="submission" date="2016-05" db="EMBL/GenBank/DDBJ databases">
        <authorList>
            <person name="Lavstsen T."/>
            <person name="Jespersen J.S."/>
        </authorList>
    </citation>
    <scope>NUCLEOTIDE SEQUENCE</scope>
    <source>
        <tissue evidence="1">Brain</tissue>
    </source>
</reference>
<reference evidence="1" key="2">
    <citation type="submission" date="2016-06" db="EMBL/GenBank/DDBJ databases">
        <title>The genome of a short-lived fish provides insights into sex chromosome evolution and the genetic control of aging.</title>
        <authorList>
            <person name="Reichwald K."/>
            <person name="Felder M."/>
            <person name="Petzold A."/>
            <person name="Koch P."/>
            <person name="Groth M."/>
            <person name="Platzer M."/>
        </authorList>
    </citation>
    <scope>NUCLEOTIDE SEQUENCE</scope>
    <source>
        <tissue evidence="1">Brain</tissue>
    </source>
</reference>
<protein>
    <submittedName>
        <fullName evidence="1">Uncharacterized protein</fullName>
    </submittedName>
</protein>
<sequence length="53" mass="6097">PHQVLKIPPKKKKRSVSCFRPLAEVCNNYPEDLGAALYREPFDFNAEPPWDPS</sequence>
<feature type="non-terminal residue" evidence="1">
    <location>
        <position position="1"/>
    </location>
</feature>
<dbReference type="EMBL" id="HADW01013277">
    <property type="protein sequence ID" value="SBP14677.1"/>
    <property type="molecule type" value="Transcribed_RNA"/>
</dbReference>
<accession>A0A1A7X992</accession>
<organism evidence="1">
    <name type="scientific">Iconisemion striatum</name>
    <dbReference type="NCBI Taxonomy" id="60296"/>
    <lineage>
        <taxon>Eukaryota</taxon>
        <taxon>Metazoa</taxon>
        <taxon>Chordata</taxon>
        <taxon>Craniata</taxon>
        <taxon>Vertebrata</taxon>
        <taxon>Euteleostomi</taxon>
        <taxon>Actinopterygii</taxon>
        <taxon>Neopterygii</taxon>
        <taxon>Teleostei</taxon>
        <taxon>Neoteleostei</taxon>
        <taxon>Acanthomorphata</taxon>
        <taxon>Ovalentaria</taxon>
        <taxon>Atherinomorphae</taxon>
        <taxon>Cyprinodontiformes</taxon>
        <taxon>Nothobranchiidae</taxon>
        <taxon>Iconisemion</taxon>
    </lineage>
</organism>